<sequence>MGTQGNAKYIEMCSAMLKLVSETFLKLETARTCAHIDIESARLAPSEEWSRDTQHPVRNSRPTKDTADSQRRTWTNRRSDSISPRMNAMLQAKEDSPLKAKH</sequence>
<comment type="caution">
    <text evidence="2">The sequence shown here is derived from an EMBL/GenBank/DDBJ whole genome shotgun (WGS) entry which is preliminary data.</text>
</comment>
<protein>
    <submittedName>
        <fullName evidence="2">Uncharacterized protein</fullName>
    </submittedName>
</protein>
<organism evidence="2 3">
    <name type="scientific">Pleurodeles waltl</name>
    <name type="common">Iberian ribbed newt</name>
    <dbReference type="NCBI Taxonomy" id="8319"/>
    <lineage>
        <taxon>Eukaryota</taxon>
        <taxon>Metazoa</taxon>
        <taxon>Chordata</taxon>
        <taxon>Craniata</taxon>
        <taxon>Vertebrata</taxon>
        <taxon>Euteleostomi</taxon>
        <taxon>Amphibia</taxon>
        <taxon>Batrachia</taxon>
        <taxon>Caudata</taxon>
        <taxon>Salamandroidea</taxon>
        <taxon>Salamandridae</taxon>
        <taxon>Pleurodelinae</taxon>
        <taxon>Pleurodeles</taxon>
    </lineage>
</organism>
<evidence type="ECO:0000313" key="2">
    <source>
        <dbReference type="EMBL" id="KAJ1131074.1"/>
    </source>
</evidence>
<proteinExistence type="predicted"/>
<keyword evidence="3" id="KW-1185">Reference proteome</keyword>
<gene>
    <name evidence="2" type="ORF">NDU88_009417</name>
</gene>
<feature type="compositionally biased region" description="Basic and acidic residues" evidence="1">
    <location>
        <begin position="62"/>
        <end position="71"/>
    </location>
</feature>
<dbReference type="EMBL" id="JANPWB010000011">
    <property type="protein sequence ID" value="KAJ1131074.1"/>
    <property type="molecule type" value="Genomic_DNA"/>
</dbReference>
<accession>A0AAV7PVW4</accession>
<evidence type="ECO:0000313" key="3">
    <source>
        <dbReference type="Proteomes" id="UP001066276"/>
    </source>
</evidence>
<feature type="compositionally biased region" description="Basic and acidic residues" evidence="1">
    <location>
        <begin position="92"/>
        <end position="102"/>
    </location>
</feature>
<name>A0AAV7PVW4_PLEWA</name>
<dbReference type="AlphaFoldDB" id="A0AAV7PVW4"/>
<feature type="region of interest" description="Disordered" evidence="1">
    <location>
        <begin position="43"/>
        <end position="102"/>
    </location>
</feature>
<dbReference type="Proteomes" id="UP001066276">
    <property type="component" value="Chromosome 7"/>
</dbReference>
<reference evidence="2" key="1">
    <citation type="journal article" date="2022" name="bioRxiv">
        <title>Sequencing and chromosome-scale assembly of the giantPleurodeles waltlgenome.</title>
        <authorList>
            <person name="Brown T."/>
            <person name="Elewa A."/>
            <person name="Iarovenko S."/>
            <person name="Subramanian E."/>
            <person name="Araus A.J."/>
            <person name="Petzold A."/>
            <person name="Susuki M."/>
            <person name="Suzuki K.-i.T."/>
            <person name="Hayashi T."/>
            <person name="Toyoda A."/>
            <person name="Oliveira C."/>
            <person name="Osipova E."/>
            <person name="Leigh N.D."/>
            <person name="Simon A."/>
            <person name="Yun M.H."/>
        </authorList>
    </citation>
    <scope>NUCLEOTIDE SEQUENCE</scope>
    <source>
        <strain evidence="2">20211129_DDA</strain>
        <tissue evidence="2">Liver</tissue>
    </source>
</reference>
<evidence type="ECO:0000256" key="1">
    <source>
        <dbReference type="SAM" id="MobiDB-lite"/>
    </source>
</evidence>